<dbReference type="GO" id="GO:0005762">
    <property type="term" value="C:mitochondrial large ribosomal subunit"/>
    <property type="evidence" value="ECO:0000318"/>
    <property type="project" value="GO_Central"/>
</dbReference>
<evidence type="ECO:0000256" key="3">
    <source>
        <dbReference type="ARBA" id="ARBA00023274"/>
    </source>
</evidence>
<name>Q54I61_DICDI</name>
<sequence>MDKISQVMRKMPINGFSNNIISMNQRNGKASYAGTWIIPKPSFGQKAMEAPFRRDTKSGWTKVSHRVGAIGKKVGMLTTYIGDIAYPVTVIQLPNNQVTQIKRKVNDGVDMIQVGADEIKLKNVSKTLQGHFAKANVPPKRVLMEFRVTRNAMNLELGTPILPKHFLPGQLITVKGTNTGKGFAGGMKRWHFSGQPATHGVSLTHRAIGSTGCRQTPGRVFKGRKMPGRLGGKSCTVKNLQVLKINTEMNCLLVKGAVPGKKGGYLKITDSRSMKWKEAPPFPTYFPTLDDMIKDEELVFRPATKETIVNSSDKKILPKVISSEESINLINLQKQLIQRRISRKQQQQQNQ</sequence>
<comment type="caution">
    <text evidence="5">The sequence shown here is derived from an EMBL/GenBank/DDBJ whole genome shotgun (WGS) entry which is preliminary data.</text>
</comment>
<dbReference type="PhylomeDB" id="Q54I61"/>
<dbReference type="HOGENOM" id="CLU_044142_1_0_1"/>
<dbReference type="SUPFAM" id="SSF50447">
    <property type="entry name" value="Translation proteins"/>
    <property type="match status" value="1"/>
</dbReference>
<dbReference type="InterPro" id="IPR019927">
    <property type="entry name" value="Ribosomal_uL3_bac/org-type"/>
</dbReference>
<keyword evidence="3" id="KW-0687">Ribonucleoprotein</keyword>
<dbReference type="InParanoid" id="Q54I61"/>
<comment type="similarity">
    <text evidence="1">Belongs to the universal ribosomal protein uL3 family.</text>
</comment>
<dbReference type="FunCoup" id="Q54I61">
    <property type="interactions" value="491"/>
</dbReference>
<proteinExistence type="inferred from homology"/>
<dbReference type="PaxDb" id="44689-DDB0238285"/>
<dbReference type="NCBIfam" id="TIGR03625">
    <property type="entry name" value="L3_bact"/>
    <property type="match status" value="1"/>
</dbReference>
<dbReference type="RefSeq" id="XP_636449.1">
    <property type="nucleotide sequence ID" value="XM_631357.1"/>
</dbReference>
<evidence type="ECO:0000256" key="4">
    <source>
        <dbReference type="ARBA" id="ARBA00035209"/>
    </source>
</evidence>
<dbReference type="InterPro" id="IPR009000">
    <property type="entry name" value="Transl_B-barrel_sf"/>
</dbReference>
<protein>
    <recommendedName>
        <fullName evidence="4">Large ribosomal subunit protein uL3m</fullName>
    </recommendedName>
</protein>
<dbReference type="STRING" id="44689.Q54I61"/>
<dbReference type="KEGG" id="ddi:DDB_G0288983"/>
<dbReference type="eggNOG" id="KOG3141">
    <property type="taxonomic scope" value="Eukaryota"/>
</dbReference>
<dbReference type="Gene3D" id="3.30.160.810">
    <property type="match status" value="1"/>
</dbReference>
<dbReference type="VEuPathDB" id="AmoebaDB:DDB_G0288983"/>
<accession>Q54I61</accession>
<dbReference type="Proteomes" id="UP000002195">
    <property type="component" value="Unassembled WGS sequence"/>
</dbReference>
<dbReference type="GeneID" id="8626901"/>
<dbReference type="HAMAP" id="MF_01325_B">
    <property type="entry name" value="Ribosomal_uL3_B"/>
    <property type="match status" value="1"/>
</dbReference>
<gene>
    <name evidence="5" type="primary">mrpl3</name>
    <name evidence="5" type="ORF">DDB_G0288983</name>
</gene>
<dbReference type="SMR" id="Q54I61"/>
<organism evidence="5 6">
    <name type="scientific">Dictyostelium discoideum</name>
    <name type="common">Social amoeba</name>
    <dbReference type="NCBI Taxonomy" id="44689"/>
    <lineage>
        <taxon>Eukaryota</taxon>
        <taxon>Amoebozoa</taxon>
        <taxon>Evosea</taxon>
        <taxon>Eumycetozoa</taxon>
        <taxon>Dictyostelia</taxon>
        <taxon>Dictyosteliales</taxon>
        <taxon>Dictyosteliaceae</taxon>
        <taxon>Dictyostelium</taxon>
    </lineage>
</organism>
<dbReference type="FunFam" id="2.40.30.10:FF:000004">
    <property type="entry name" value="50S ribosomal protein L3"/>
    <property type="match status" value="1"/>
</dbReference>
<dbReference type="EMBL" id="AAFI02000129">
    <property type="protein sequence ID" value="EAL62946.1"/>
    <property type="molecule type" value="Genomic_DNA"/>
</dbReference>
<reference evidence="5 6" key="1">
    <citation type="journal article" date="2005" name="Nature">
        <title>The genome of the social amoeba Dictyostelium discoideum.</title>
        <authorList>
            <consortium name="The Dictyostelium discoideum Sequencing Consortium"/>
            <person name="Eichinger L."/>
            <person name="Pachebat J.A."/>
            <person name="Glockner G."/>
            <person name="Rajandream M.A."/>
            <person name="Sucgang R."/>
            <person name="Berriman M."/>
            <person name="Song J."/>
            <person name="Olsen R."/>
            <person name="Szafranski K."/>
            <person name="Xu Q."/>
            <person name="Tunggal B."/>
            <person name="Kummerfeld S."/>
            <person name="Madera M."/>
            <person name="Konfortov B.A."/>
            <person name="Rivero F."/>
            <person name="Bankier A.T."/>
            <person name="Lehmann R."/>
            <person name="Hamlin N."/>
            <person name="Davies R."/>
            <person name="Gaudet P."/>
            <person name="Fey P."/>
            <person name="Pilcher K."/>
            <person name="Chen G."/>
            <person name="Saunders D."/>
            <person name="Sodergren E."/>
            <person name="Davis P."/>
            <person name="Kerhornou A."/>
            <person name="Nie X."/>
            <person name="Hall N."/>
            <person name="Anjard C."/>
            <person name="Hemphill L."/>
            <person name="Bason N."/>
            <person name="Farbrother P."/>
            <person name="Desany B."/>
            <person name="Just E."/>
            <person name="Morio T."/>
            <person name="Rost R."/>
            <person name="Churcher C."/>
            <person name="Cooper J."/>
            <person name="Haydock S."/>
            <person name="van Driessche N."/>
            <person name="Cronin A."/>
            <person name="Goodhead I."/>
            <person name="Muzny D."/>
            <person name="Mourier T."/>
            <person name="Pain A."/>
            <person name="Lu M."/>
            <person name="Harper D."/>
            <person name="Lindsay R."/>
            <person name="Hauser H."/>
            <person name="James K."/>
            <person name="Quiles M."/>
            <person name="Madan Babu M."/>
            <person name="Saito T."/>
            <person name="Buchrieser C."/>
            <person name="Wardroper A."/>
            <person name="Felder M."/>
            <person name="Thangavelu M."/>
            <person name="Johnson D."/>
            <person name="Knights A."/>
            <person name="Loulseged H."/>
            <person name="Mungall K."/>
            <person name="Oliver K."/>
            <person name="Price C."/>
            <person name="Quail M.A."/>
            <person name="Urushihara H."/>
            <person name="Hernandez J."/>
            <person name="Rabbinowitsch E."/>
            <person name="Steffen D."/>
            <person name="Sanders M."/>
            <person name="Ma J."/>
            <person name="Kohara Y."/>
            <person name="Sharp S."/>
            <person name="Simmonds M."/>
            <person name="Spiegler S."/>
            <person name="Tivey A."/>
            <person name="Sugano S."/>
            <person name="White B."/>
            <person name="Walker D."/>
            <person name="Woodward J."/>
            <person name="Winckler T."/>
            <person name="Tanaka Y."/>
            <person name="Shaulsky G."/>
            <person name="Schleicher M."/>
            <person name="Weinstock G."/>
            <person name="Rosenthal A."/>
            <person name="Cox E.C."/>
            <person name="Chisholm R.L."/>
            <person name="Gibbs R."/>
            <person name="Loomis W.F."/>
            <person name="Platzer M."/>
            <person name="Kay R.R."/>
            <person name="Williams J."/>
            <person name="Dear P.H."/>
            <person name="Noegel A.A."/>
            <person name="Barrell B."/>
            <person name="Kuspa A."/>
        </authorList>
    </citation>
    <scope>NUCLEOTIDE SEQUENCE [LARGE SCALE GENOMIC DNA]</scope>
    <source>
        <strain evidence="5 6">AX4</strain>
    </source>
</reference>
<keyword evidence="6" id="KW-1185">Reference proteome</keyword>
<evidence type="ECO:0000313" key="5">
    <source>
        <dbReference type="EMBL" id="EAL62946.1"/>
    </source>
</evidence>
<dbReference type="AlphaFoldDB" id="Q54I61"/>
<keyword evidence="2 5" id="KW-0689">Ribosomal protein</keyword>
<dbReference type="FunFam" id="3.30.160.810:FF:000001">
    <property type="entry name" value="50S ribosomal protein L3"/>
    <property type="match status" value="1"/>
</dbReference>
<dbReference type="PANTHER" id="PTHR11229:SF8">
    <property type="entry name" value="LARGE RIBOSOMAL SUBUNIT PROTEIN UL3M"/>
    <property type="match status" value="1"/>
</dbReference>
<evidence type="ECO:0000256" key="2">
    <source>
        <dbReference type="ARBA" id="ARBA00022980"/>
    </source>
</evidence>
<evidence type="ECO:0000256" key="1">
    <source>
        <dbReference type="ARBA" id="ARBA00006540"/>
    </source>
</evidence>
<dbReference type="dictyBase" id="DDB_G0288983">
    <property type="gene designation" value="mrpl3"/>
</dbReference>
<dbReference type="InterPro" id="IPR000597">
    <property type="entry name" value="Ribosomal_uL3"/>
</dbReference>
<dbReference type="OMA" id="IGIYPMW"/>
<dbReference type="GO" id="GO:0003735">
    <property type="term" value="F:structural constituent of ribosome"/>
    <property type="evidence" value="ECO:0000318"/>
    <property type="project" value="GO_Central"/>
</dbReference>
<dbReference type="GO" id="GO:0006412">
    <property type="term" value="P:translation"/>
    <property type="evidence" value="ECO:0007669"/>
    <property type="project" value="InterPro"/>
</dbReference>
<dbReference type="PANTHER" id="PTHR11229">
    <property type="entry name" value="50S RIBOSOMAL PROTEIN L3"/>
    <property type="match status" value="1"/>
</dbReference>
<dbReference type="Pfam" id="PF00297">
    <property type="entry name" value="Ribosomal_L3"/>
    <property type="match status" value="1"/>
</dbReference>
<dbReference type="Gene3D" id="2.40.30.10">
    <property type="entry name" value="Translation factors"/>
    <property type="match status" value="1"/>
</dbReference>
<evidence type="ECO:0000313" key="6">
    <source>
        <dbReference type="Proteomes" id="UP000002195"/>
    </source>
</evidence>